<protein>
    <submittedName>
        <fullName evidence="1">Uncharacterized protein</fullName>
    </submittedName>
</protein>
<keyword evidence="2" id="KW-1185">Reference proteome</keyword>
<evidence type="ECO:0000313" key="1">
    <source>
        <dbReference type="EMBL" id="KRM01623.1"/>
    </source>
</evidence>
<proteinExistence type="predicted"/>
<dbReference type="Proteomes" id="UP000051739">
    <property type="component" value="Unassembled WGS sequence"/>
</dbReference>
<sequence length="54" mass="6476">MDTMRTNNYRGLTDAQLTEIVGGRILTRFKQFMIQRWENIVRNWIDGFNSSPFH</sequence>
<reference evidence="1 2" key="1">
    <citation type="journal article" date="2015" name="Genome Announc.">
        <title>Expanding the biotechnology potential of lactobacilli through comparative genomics of 213 strains and associated genera.</title>
        <authorList>
            <person name="Sun Z."/>
            <person name="Harris H.M."/>
            <person name="McCann A."/>
            <person name="Guo C."/>
            <person name="Argimon S."/>
            <person name="Zhang W."/>
            <person name="Yang X."/>
            <person name="Jeffery I.B."/>
            <person name="Cooney J.C."/>
            <person name="Kagawa T.F."/>
            <person name="Liu W."/>
            <person name="Song Y."/>
            <person name="Salvetti E."/>
            <person name="Wrobel A."/>
            <person name="Rasinkangas P."/>
            <person name="Parkhill J."/>
            <person name="Rea M.C."/>
            <person name="O'Sullivan O."/>
            <person name="Ritari J."/>
            <person name="Douillard F.P."/>
            <person name="Paul Ross R."/>
            <person name="Yang R."/>
            <person name="Briner A.E."/>
            <person name="Felis G.E."/>
            <person name="de Vos W.M."/>
            <person name="Barrangou R."/>
            <person name="Klaenhammer T.R."/>
            <person name="Caufield P.W."/>
            <person name="Cui Y."/>
            <person name="Zhang H."/>
            <person name="O'Toole P.W."/>
        </authorList>
    </citation>
    <scope>NUCLEOTIDE SEQUENCE [LARGE SCALE GENOMIC DNA]</scope>
    <source>
        <strain evidence="1 2">DSM 16045</strain>
    </source>
</reference>
<dbReference type="PATRIC" id="fig|1423749.3.peg.559"/>
<dbReference type="AlphaFoldDB" id="A0A0R1V7Z4"/>
<accession>A0A0R1V7Z4</accession>
<dbReference type="EMBL" id="AZFN01000016">
    <property type="protein sequence ID" value="KRM01623.1"/>
    <property type="molecule type" value="Genomic_DNA"/>
</dbReference>
<name>A0A0R1V7Z4_9LACO</name>
<gene>
    <name evidence="1" type="ORF">FC60_GL000555</name>
</gene>
<organism evidence="1 2">
    <name type="scientific">Limosilactobacillus gastricus DSM 16045</name>
    <dbReference type="NCBI Taxonomy" id="1423749"/>
    <lineage>
        <taxon>Bacteria</taxon>
        <taxon>Bacillati</taxon>
        <taxon>Bacillota</taxon>
        <taxon>Bacilli</taxon>
        <taxon>Lactobacillales</taxon>
        <taxon>Lactobacillaceae</taxon>
        <taxon>Limosilactobacillus</taxon>
    </lineage>
</organism>
<comment type="caution">
    <text evidence="1">The sequence shown here is derived from an EMBL/GenBank/DDBJ whole genome shotgun (WGS) entry which is preliminary data.</text>
</comment>
<evidence type="ECO:0000313" key="2">
    <source>
        <dbReference type="Proteomes" id="UP000051739"/>
    </source>
</evidence>